<comment type="caution">
    <text evidence="2">The sequence shown here is derived from an EMBL/GenBank/DDBJ whole genome shotgun (WGS) entry which is preliminary data.</text>
</comment>
<feature type="transmembrane region" description="Helical" evidence="1">
    <location>
        <begin position="12"/>
        <end position="35"/>
    </location>
</feature>
<evidence type="ECO:0000313" key="3">
    <source>
        <dbReference type="Proteomes" id="UP000317977"/>
    </source>
</evidence>
<keyword evidence="1" id="KW-0472">Membrane</keyword>
<keyword evidence="1" id="KW-1133">Transmembrane helix</keyword>
<sequence length="118" mass="13145">MIRGETPKSKSRRMFSIGVASASFAAALLFLYLWLTPKAKLDEHGYDLTIALYRTCNQKDANSLDAIERVLAEAGSESNLSKHSRAVVTRVMGLAKSGYWREATIECRAALDNQVQRH</sequence>
<keyword evidence="3" id="KW-1185">Reference proteome</keyword>
<gene>
    <name evidence="2" type="ORF">Poly59_58790</name>
</gene>
<dbReference type="EMBL" id="SJPX01000006">
    <property type="protein sequence ID" value="TWU46905.1"/>
    <property type="molecule type" value="Genomic_DNA"/>
</dbReference>
<evidence type="ECO:0000256" key="1">
    <source>
        <dbReference type="SAM" id="Phobius"/>
    </source>
</evidence>
<organism evidence="2 3">
    <name type="scientific">Rubripirellula reticaptiva</name>
    <dbReference type="NCBI Taxonomy" id="2528013"/>
    <lineage>
        <taxon>Bacteria</taxon>
        <taxon>Pseudomonadati</taxon>
        <taxon>Planctomycetota</taxon>
        <taxon>Planctomycetia</taxon>
        <taxon>Pirellulales</taxon>
        <taxon>Pirellulaceae</taxon>
        <taxon>Rubripirellula</taxon>
    </lineage>
</organism>
<dbReference type="Proteomes" id="UP000317977">
    <property type="component" value="Unassembled WGS sequence"/>
</dbReference>
<name>A0A5C6EEI8_9BACT</name>
<protein>
    <submittedName>
        <fullName evidence="2">Uncharacterized protein</fullName>
    </submittedName>
</protein>
<evidence type="ECO:0000313" key="2">
    <source>
        <dbReference type="EMBL" id="TWU46905.1"/>
    </source>
</evidence>
<proteinExistence type="predicted"/>
<accession>A0A5C6EEI8</accession>
<keyword evidence="1" id="KW-0812">Transmembrane</keyword>
<dbReference type="AlphaFoldDB" id="A0A5C6EEI8"/>
<reference evidence="2 3" key="1">
    <citation type="submission" date="2019-02" db="EMBL/GenBank/DDBJ databases">
        <title>Deep-cultivation of Planctomycetes and their phenomic and genomic characterization uncovers novel biology.</title>
        <authorList>
            <person name="Wiegand S."/>
            <person name="Jogler M."/>
            <person name="Boedeker C."/>
            <person name="Pinto D."/>
            <person name="Vollmers J."/>
            <person name="Rivas-Marin E."/>
            <person name="Kohn T."/>
            <person name="Peeters S.H."/>
            <person name="Heuer A."/>
            <person name="Rast P."/>
            <person name="Oberbeckmann S."/>
            <person name="Bunk B."/>
            <person name="Jeske O."/>
            <person name="Meyerdierks A."/>
            <person name="Storesund J.E."/>
            <person name="Kallscheuer N."/>
            <person name="Luecker S."/>
            <person name="Lage O.M."/>
            <person name="Pohl T."/>
            <person name="Merkel B.J."/>
            <person name="Hornburger P."/>
            <person name="Mueller R.-W."/>
            <person name="Bruemmer F."/>
            <person name="Labrenz M."/>
            <person name="Spormann A.M."/>
            <person name="Op Den Camp H."/>
            <person name="Overmann J."/>
            <person name="Amann R."/>
            <person name="Jetten M.S.M."/>
            <person name="Mascher T."/>
            <person name="Medema M.H."/>
            <person name="Devos D.P."/>
            <person name="Kaster A.-K."/>
            <person name="Ovreas L."/>
            <person name="Rohde M."/>
            <person name="Galperin M.Y."/>
            <person name="Jogler C."/>
        </authorList>
    </citation>
    <scope>NUCLEOTIDE SEQUENCE [LARGE SCALE GENOMIC DNA]</scope>
    <source>
        <strain evidence="2 3">Poly59</strain>
    </source>
</reference>